<dbReference type="Gene3D" id="3.30.70.2650">
    <property type="match status" value="1"/>
</dbReference>
<evidence type="ECO:0000313" key="3">
    <source>
        <dbReference type="EMBL" id="QPE04835.1"/>
    </source>
</evidence>
<dbReference type="Pfam" id="PF20803">
    <property type="entry name" value="PaaX_M"/>
    <property type="match status" value="1"/>
</dbReference>
<dbReference type="InterPro" id="IPR048846">
    <property type="entry name" value="PaaX-like_central"/>
</dbReference>
<proteinExistence type="predicted"/>
<protein>
    <submittedName>
        <fullName evidence="3">PadR family transcriptional regulator</fullName>
    </submittedName>
</protein>
<reference evidence="3 4" key="1">
    <citation type="submission" date="2020-11" db="EMBL/GenBank/DDBJ databases">
        <title>Amino acid is mineralized and recycled by bacteria in oceanic microbiome.</title>
        <authorList>
            <person name="Zheng L.Y."/>
        </authorList>
    </citation>
    <scope>NUCLEOTIDE SEQUENCE [LARGE SCALE GENOMIC DNA]</scope>
    <source>
        <strain evidence="3 4">A32-1</strain>
    </source>
</reference>
<keyword evidence="4" id="KW-1185">Reference proteome</keyword>
<dbReference type="PANTHER" id="PTHR30319:SF1">
    <property type="entry name" value="TRANSCRIPTIONAL REPRESSOR PAAX"/>
    <property type="match status" value="1"/>
</dbReference>
<accession>A0A7S8MX74</accession>
<organism evidence="3 4">
    <name type="scientific">Microbacterium schleiferi</name>
    <dbReference type="NCBI Taxonomy" id="69362"/>
    <lineage>
        <taxon>Bacteria</taxon>
        <taxon>Bacillati</taxon>
        <taxon>Actinomycetota</taxon>
        <taxon>Actinomycetes</taxon>
        <taxon>Micrococcales</taxon>
        <taxon>Microbacteriaceae</taxon>
        <taxon>Microbacterium</taxon>
    </lineage>
</organism>
<dbReference type="Pfam" id="PF08223">
    <property type="entry name" value="PaaX_C"/>
    <property type="match status" value="1"/>
</dbReference>
<dbReference type="GO" id="GO:0006351">
    <property type="term" value="P:DNA-templated transcription"/>
    <property type="evidence" value="ECO:0007669"/>
    <property type="project" value="TreeGrafter"/>
</dbReference>
<dbReference type="KEGG" id="msf:IT882_01425"/>
<sequence>MSFVLTAGGAAMLAEAGERVRNPQPLHADGDGWTLATFSVPEGQRTLRHRLRSTLTWEGFAPLRDGLWIAPGVVDLQRGLASLLPELGTGLVAFHARELDGFPIADAVRTAWDIDAIRAAHISFIDAWSDSAVRDASTALSMRVMLVADWLALVRLDPGLPRNLLDPEWPADRSLRLYLRLRDETAVPASREFARQAPAAGLPEPVGG</sequence>
<dbReference type="EMBL" id="CP064760">
    <property type="protein sequence ID" value="QPE04835.1"/>
    <property type="molecule type" value="Genomic_DNA"/>
</dbReference>
<name>A0A7S8MX74_9MICO</name>
<evidence type="ECO:0000313" key="4">
    <source>
        <dbReference type="Proteomes" id="UP000594480"/>
    </source>
</evidence>
<dbReference type="PANTHER" id="PTHR30319">
    <property type="entry name" value="PHENYLACETIC ACID REGULATOR-RELATED TRANSCRIPTIONAL REPRESSOR"/>
    <property type="match status" value="1"/>
</dbReference>
<dbReference type="RefSeq" id="WP_195692862.1">
    <property type="nucleotide sequence ID" value="NZ_CP064760.1"/>
</dbReference>
<dbReference type="InterPro" id="IPR013225">
    <property type="entry name" value="PaaX_C"/>
</dbReference>
<feature type="domain" description="Transcriptional repressor PaaX-like central Cas2-like" evidence="2">
    <location>
        <begin position="31"/>
        <end position="74"/>
    </location>
</feature>
<gene>
    <name evidence="3" type="ORF">IT882_01425</name>
</gene>
<dbReference type="AlphaFoldDB" id="A0A7S8MX74"/>
<dbReference type="Proteomes" id="UP000594480">
    <property type="component" value="Chromosome"/>
</dbReference>
<evidence type="ECO:0000259" key="1">
    <source>
        <dbReference type="Pfam" id="PF08223"/>
    </source>
</evidence>
<feature type="domain" description="Transcriptional repressor PaaX-like C-terminal" evidence="1">
    <location>
        <begin position="112"/>
        <end position="192"/>
    </location>
</feature>
<evidence type="ECO:0000259" key="2">
    <source>
        <dbReference type="Pfam" id="PF20803"/>
    </source>
</evidence>